<dbReference type="GO" id="GO:0006790">
    <property type="term" value="P:sulfur compound metabolic process"/>
    <property type="evidence" value="ECO:0007669"/>
    <property type="project" value="TreeGrafter"/>
</dbReference>
<dbReference type="InterPro" id="IPR051135">
    <property type="entry name" value="Gal/GlcNAc/GalNAc_ST"/>
</dbReference>
<dbReference type="PANTHER" id="PTHR10704">
    <property type="entry name" value="CARBOHYDRATE SULFOTRANSFERASE"/>
    <property type="match status" value="1"/>
</dbReference>
<dbReference type="OrthoDB" id="6138663at2759"/>
<evidence type="ECO:0000313" key="1">
    <source>
        <dbReference type="EMBL" id="CAH1793035.1"/>
    </source>
</evidence>
<reference evidence="1" key="1">
    <citation type="submission" date="2022-03" db="EMBL/GenBank/DDBJ databases">
        <authorList>
            <person name="Martin C."/>
        </authorList>
    </citation>
    <scope>NUCLEOTIDE SEQUENCE</scope>
</reference>
<evidence type="ECO:0000313" key="2">
    <source>
        <dbReference type="Proteomes" id="UP000749559"/>
    </source>
</evidence>
<dbReference type="Pfam" id="PF00685">
    <property type="entry name" value="Sulfotransfer_1"/>
    <property type="match status" value="1"/>
</dbReference>
<organism evidence="1 2">
    <name type="scientific">Owenia fusiformis</name>
    <name type="common">Polychaete worm</name>
    <dbReference type="NCBI Taxonomy" id="6347"/>
    <lineage>
        <taxon>Eukaryota</taxon>
        <taxon>Metazoa</taxon>
        <taxon>Spiralia</taxon>
        <taxon>Lophotrochozoa</taxon>
        <taxon>Annelida</taxon>
        <taxon>Polychaeta</taxon>
        <taxon>Sedentaria</taxon>
        <taxon>Canalipalpata</taxon>
        <taxon>Sabellida</taxon>
        <taxon>Oweniida</taxon>
        <taxon>Oweniidae</taxon>
        <taxon>Owenia</taxon>
    </lineage>
</organism>
<dbReference type="PANTHER" id="PTHR10704:SF44">
    <property type="entry name" value="LD35051P-RELATED"/>
    <property type="match status" value="1"/>
</dbReference>
<dbReference type="GO" id="GO:0006044">
    <property type="term" value="P:N-acetylglucosamine metabolic process"/>
    <property type="evidence" value="ECO:0007669"/>
    <property type="project" value="TreeGrafter"/>
</dbReference>
<dbReference type="Gene3D" id="3.40.50.300">
    <property type="entry name" value="P-loop containing nucleotide triphosphate hydrolases"/>
    <property type="match status" value="1"/>
</dbReference>
<dbReference type="Proteomes" id="UP000749559">
    <property type="component" value="Unassembled WGS sequence"/>
</dbReference>
<dbReference type="SUPFAM" id="SSF52540">
    <property type="entry name" value="P-loop containing nucleoside triphosphate hydrolases"/>
    <property type="match status" value="1"/>
</dbReference>
<name>A0A8J1Y6Z7_OWEFU</name>
<proteinExistence type="predicted"/>
<dbReference type="EMBL" id="CAIIXF020000008">
    <property type="protein sequence ID" value="CAH1793035.1"/>
    <property type="molecule type" value="Genomic_DNA"/>
</dbReference>
<dbReference type="InterPro" id="IPR000863">
    <property type="entry name" value="Sulfotransferase_dom"/>
</dbReference>
<sequence length="358" mass="42249">MMLKYRMMLLLMAICMMILVMKNVFLTNDIPTKVSNKTSKIKKKNEFEVMNNVEKHRHIIIFTNRRSGSSFIGKLFSEHPDVFYMFEPLKPLEFMSEKNIMEDIGYNYTNDIIKCKFSSLYNHSIHHPKQPWKMSKIFPGYNNMNDILNTCKEKPIVVGKIIRIHDLEKLIKAVANDVQILLLLRDPRGILNSRIHEKEKYKNMALHKKKLDMKKVCAMDLKNLKFFLRINDAQEKSLSDESRQKIADDKRNLPLHGLKRSTVRVQQHNIRLILYDKFVLDPIKQTSEIYQSLGLQMHENVSQWLMKNSNQKSNLTYGTSRKSEDMARKWKTELSTSDLKMVENIEECLELIQVLTRH</sequence>
<dbReference type="AlphaFoldDB" id="A0A8J1Y6Z7"/>
<gene>
    <name evidence="1" type="ORF">OFUS_LOCUS17938</name>
</gene>
<dbReference type="InterPro" id="IPR027417">
    <property type="entry name" value="P-loop_NTPase"/>
</dbReference>
<accession>A0A8J1Y6Z7</accession>
<keyword evidence="2" id="KW-1185">Reference proteome</keyword>
<dbReference type="GO" id="GO:0001517">
    <property type="term" value="F:N-acetylglucosamine 6-O-sulfotransferase activity"/>
    <property type="evidence" value="ECO:0007669"/>
    <property type="project" value="TreeGrafter"/>
</dbReference>
<protein>
    <submittedName>
        <fullName evidence="1">Uncharacterized protein</fullName>
    </submittedName>
</protein>
<comment type="caution">
    <text evidence="1">The sequence shown here is derived from an EMBL/GenBank/DDBJ whole genome shotgun (WGS) entry which is preliminary data.</text>
</comment>